<gene>
    <name evidence="10" type="primary">rnfD</name>
    <name evidence="11" type="ORF">SAMN05421783_13314</name>
</gene>
<name>A0A1H3CDD4_THIRO</name>
<evidence type="ECO:0000256" key="3">
    <source>
        <dbReference type="ARBA" id="ARBA00022630"/>
    </source>
</evidence>
<dbReference type="HAMAP" id="MF_00462">
    <property type="entry name" value="RsxD_RnfD"/>
    <property type="match status" value="1"/>
</dbReference>
<protein>
    <recommendedName>
        <fullName evidence="10">Ion-translocating oxidoreductase complex subunit D</fullName>
        <ecNumber evidence="10">7.-.-.-</ecNumber>
    </recommendedName>
    <alternativeName>
        <fullName evidence="10">Rnf electron transport complex subunit D</fullName>
    </alternativeName>
</protein>
<reference evidence="12" key="1">
    <citation type="submission" date="2016-10" db="EMBL/GenBank/DDBJ databases">
        <authorList>
            <person name="Varghese N."/>
            <person name="Submissions S."/>
        </authorList>
    </citation>
    <scope>NUCLEOTIDE SEQUENCE [LARGE SCALE GENOMIC DNA]</scope>
    <source>
        <strain evidence="12">DSM 217</strain>
    </source>
</reference>
<feature type="transmembrane region" description="Helical" evidence="10">
    <location>
        <begin position="203"/>
        <end position="232"/>
    </location>
</feature>
<evidence type="ECO:0000256" key="2">
    <source>
        <dbReference type="ARBA" id="ARBA00022553"/>
    </source>
</evidence>
<dbReference type="RefSeq" id="WP_093037536.1">
    <property type="nucleotide sequence ID" value="NZ_FNNZ01000033.1"/>
</dbReference>
<dbReference type="PANTHER" id="PTHR30578">
    <property type="entry name" value="ELECTRON TRANSPORT COMPLEX PROTEIN RNFD"/>
    <property type="match status" value="1"/>
</dbReference>
<organism evidence="11 12">
    <name type="scientific">Thiocapsa roseopersicina</name>
    <dbReference type="NCBI Taxonomy" id="1058"/>
    <lineage>
        <taxon>Bacteria</taxon>
        <taxon>Pseudomonadati</taxon>
        <taxon>Pseudomonadota</taxon>
        <taxon>Gammaproteobacteria</taxon>
        <taxon>Chromatiales</taxon>
        <taxon>Chromatiaceae</taxon>
        <taxon>Thiocapsa</taxon>
    </lineage>
</organism>
<feature type="transmembrane region" description="Helical" evidence="10">
    <location>
        <begin position="123"/>
        <end position="140"/>
    </location>
</feature>
<dbReference type="EMBL" id="FNNZ01000033">
    <property type="protein sequence ID" value="SDX52151.1"/>
    <property type="molecule type" value="Genomic_DNA"/>
</dbReference>
<keyword evidence="7 10" id="KW-0249">Electron transport</keyword>
<dbReference type="OrthoDB" id="9776359at2"/>
<dbReference type="STRING" id="1058.SAMN05421783_13314"/>
<keyword evidence="6 10" id="KW-1278">Translocase</keyword>
<feature type="transmembrane region" description="Helical" evidence="10">
    <location>
        <begin position="264"/>
        <end position="284"/>
    </location>
</feature>
<keyword evidence="12" id="KW-1185">Reference proteome</keyword>
<comment type="subcellular location">
    <subcellularLocation>
        <location evidence="10">Cell inner membrane</location>
        <topology evidence="10">Multi-pass membrane protein</topology>
    </subcellularLocation>
</comment>
<keyword evidence="8 10" id="KW-1133">Transmembrane helix</keyword>
<feature type="transmembrane region" description="Helical" evidence="10">
    <location>
        <begin position="321"/>
        <end position="339"/>
    </location>
</feature>
<comment type="function">
    <text evidence="10">Part of a membrane-bound complex that couples electron transfer with translocation of ions across the membrane.</text>
</comment>
<dbReference type="Proteomes" id="UP000198816">
    <property type="component" value="Unassembled WGS sequence"/>
</dbReference>
<keyword evidence="4 10" id="KW-0288">FMN</keyword>
<evidence type="ECO:0000313" key="12">
    <source>
        <dbReference type="Proteomes" id="UP000198816"/>
    </source>
</evidence>
<feature type="modified residue" description="FMN phosphoryl threonine" evidence="10">
    <location>
        <position position="179"/>
    </location>
</feature>
<feature type="transmembrane region" description="Helical" evidence="10">
    <location>
        <begin position="98"/>
        <end position="116"/>
    </location>
</feature>
<accession>A0A1H3CDD4</accession>
<dbReference type="GO" id="GO:0055085">
    <property type="term" value="P:transmembrane transport"/>
    <property type="evidence" value="ECO:0007669"/>
    <property type="project" value="InterPro"/>
</dbReference>
<keyword evidence="10" id="KW-0997">Cell inner membrane</keyword>
<keyword evidence="10" id="KW-1003">Cell membrane</keyword>
<proteinExistence type="inferred from homology"/>
<evidence type="ECO:0000256" key="1">
    <source>
        <dbReference type="ARBA" id="ARBA00022448"/>
    </source>
</evidence>
<keyword evidence="3 10" id="KW-0285">Flavoprotein</keyword>
<comment type="cofactor">
    <cofactor evidence="10">
        <name>FMN</name>
        <dbReference type="ChEBI" id="CHEBI:58210"/>
    </cofactor>
</comment>
<evidence type="ECO:0000256" key="6">
    <source>
        <dbReference type="ARBA" id="ARBA00022967"/>
    </source>
</evidence>
<evidence type="ECO:0000256" key="9">
    <source>
        <dbReference type="ARBA" id="ARBA00023136"/>
    </source>
</evidence>
<feature type="transmembrane region" description="Helical" evidence="10">
    <location>
        <begin position="46"/>
        <end position="68"/>
    </location>
</feature>
<feature type="transmembrane region" description="Helical" evidence="10">
    <location>
        <begin position="296"/>
        <end position="315"/>
    </location>
</feature>
<evidence type="ECO:0000256" key="5">
    <source>
        <dbReference type="ARBA" id="ARBA00022692"/>
    </source>
</evidence>
<comment type="similarity">
    <text evidence="10">Belongs to the NqrB/RnfD family.</text>
</comment>
<dbReference type="EC" id="7.-.-.-" evidence="10"/>
<evidence type="ECO:0000256" key="8">
    <source>
        <dbReference type="ARBA" id="ARBA00022989"/>
    </source>
</evidence>
<evidence type="ECO:0000256" key="10">
    <source>
        <dbReference type="HAMAP-Rule" id="MF_00462"/>
    </source>
</evidence>
<dbReference type="GO" id="GO:0005886">
    <property type="term" value="C:plasma membrane"/>
    <property type="evidence" value="ECO:0007669"/>
    <property type="project" value="UniProtKB-SubCell"/>
</dbReference>
<sequence>MQIETPAALAGPYAHARTSIQRTMGLVMLALLPATLFGFWQFGWPAIFLFFATLGTAVLAEAACLRIAGKPQRPYLLDGSALLAGWILAVSLPPWAPWWIGAIGALLAIVVAKQVFGGLGQNLFNPAMVARVALLISFPLEMTNYVQPMPLFSADAPGFLQSVGISLGQPGFDAVSGATLLSHVRTDLSQGLTLTEILPDMGYLFSGAVGTIAGSMGETSALLILLGGLFLLAKRVITWHTPVAMIGSLAILATLMNLYDPEHYAGALYHIVSGATLLVAFFIATDPVTSPVSKMGQIIFGAGCGVLVYVIRTWAGYPEGVAFAILLMNACTPMIDHYIRPRVYGRDRRGTPIEYADNAEMRK</sequence>
<dbReference type="AlphaFoldDB" id="A0A1H3CDD4"/>
<comment type="subunit">
    <text evidence="10">The complex is composed of six subunits: RnfA, RnfB, RnfC, RnfD, RnfE and RnfG.</text>
</comment>
<keyword evidence="9 10" id="KW-0472">Membrane</keyword>
<evidence type="ECO:0000256" key="4">
    <source>
        <dbReference type="ARBA" id="ARBA00022643"/>
    </source>
</evidence>
<keyword evidence="2 10" id="KW-0597">Phosphoprotein</keyword>
<feature type="transmembrane region" description="Helical" evidence="10">
    <location>
        <begin position="23"/>
        <end position="40"/>
    </location>
</feature>
<dbReference type="Pfam" id="PF03116">
    <property type="entry name" value="NQR2_RnfD_RnfE"/>
    <property type="match status" value="1"/>
</dbReference>
<feature type="transmembrane region" description="Helical" evidence="10">
    <location>
        <begin position="239"/>
        <end position="258"/>
    </location>
</feature>
<dbReference type="InterPro" id="IPR004338">
    <property type="entry name" value="NqrB/RnfD"/>
</dbReference>
<dbReference type="NCBIfam" id="TIGR01946">
    <property type="entry name" value="rnfD"/>
    <property type="match status" value="1"/>
</dbReference>
<evidence type="ECO:0000256" key="7">
    <source>
        <dbReference type="ARBA" id="ARBA00022982"/>
    </source>
</evidence>
<dbReference type="PANTHER" id="PTHR30578:SF0">
    <property type="entry name" value="ION-TRANSLOCATING OXIDOREDUCTASE COMPLEX SUBUNIT D"/>
    <property type="match status" value="1"/>
</dbReference>
<dbReference type="InterPro" id="IPR011303">
    <property type="entry name" value="RnfD_bac"/>
</dbReference>
<keyword evidence="1 10" id="KW-0813">Transport</keyword>
<evidence type="ECO:0000313" key="11">
    <source>
        <dbReference type="EMBL" id="SDX52151.1"/>
    </source>
</evidence>
<dbReference type="GO" id="GO:0022900">
    <property type="term" value="P:electron transport chain"/>
    <property type="evidence" value="ECO:0007669"/>
    <property type="project" value="UniProtKB-UniRule"/>
</dbReference>
<keyword evidence="5 10" id="KW-0812">Transmembrane</keyword>